<dbReference type="InterPro" id="IPR044808">
    <property type="entry name" value="ERF_plant"/>
</dbReference>
<evidence type="ECO:0000256" key="7">
    <source>
        <dbReference type="ARBA" id="ARBA00023242"/>
    </source>
</evidence>
<dbReference type="Proteomes" id="UP000504609">
    <property type="component" value="Unplaced"/>
</dbReference>
<evidence type="ECO:0000256" key="2">
    <source>
        <dbReference type="ARBA" id="ARBA00022745"/>
    </source>
</evidence>
<dbReference type="PROSITE" id="PS51032">
    <property type="entry name" value="AP2_ERF"/>
    <property type="match status" value="1"/>
</dbReference>
<protein>
    <submittedName>
        <fullName evidence="11">Ethylene-responsive transcription factor 5-like</fullName>
    </submittedName>
</protein>
<evidence type="ECO:0000256" key="6">
    <source>
        <dbReference type="ARBA" id="ARBA00023163"/>
    </source>
</evidence>
<evidence type="ECO:0000256" key="3">
    <source>
        <dbReference type="ARBA" id="ARBA00023015"/>
    </source>
</evidence>
<keyword evidence="3" id="KW-0805">Transcription regulation</keyword>
<dbReference type="AlphaFoldDB" id="A0A6J1E649"/>
<dbReference type="RefSeq" id="XP_022923447.1">
    <property type="nucleotide sequence ID" value="XM_023067679.1"/>
</dbReference>
<reference evidence="11" key="1">
    <citation type="submission" date="2025-08" db="UniProtKB">
        <authorList>
            <consortium name="RefSeq"/>
        </authorList>
    </citation>
    <scope>IDENTIFICATION</scope>
    <source>
        <tissue evidence="11">Young leaves</tissue>
    </source>
</reference>
<feature type="domain" description="AP2/ERF" evidence="9">
    <location>
        <begin position="194"/>
        <end position="252"/>
    </location>
</feature>
<dbReference type="Pfam" id="PF00847">
    <property type="entry name" value="AP2"/>
    <property type="match status" value="1"/>
</dbReference>
<proteinExistence type="inferred from homology"/>
<keyword evidence="7" id="KW-0539">Nucleus</keyword>
<keyword evidence="4" id="KW-0238">DNA-binding</keyword>
<keyword evidence="6" id="KW-0804">Transcription</keyword>
<dbReference type="PRINTS" id="PR00367">
    <property type="entry name" value="ETHRSPELEMNT"/>
</dbReference>
<dbReference type="GO" id="GO:0009873">
    <property type="term" value="P:ethylene-activated signaling pathway"/>
    <property type="evidence" value="ECO:0007669"/>
    <property type="project" value="UniProtKB-KW"/>
</dbReference>
<comment type="subcellular location">
    <subcellularLocation>
        <location evidence="1">Nucleus</location>
    </subcellularLocation>
</comment>
<organism evidence="10 11">
    <name type="scientific">Cucurbita moschata</name>
    <name type="common">Winter crookneck squash</name>
    <name type="synonym">Cucurbita pepo var. moschata</name>
    <dbReference type="NCBI Taxonomy" id="3662"/>
    <lineage>
        <taxon>Eukaryota</taxon>
        <taxon>Viridiplantae</taxon>
        <taxon>Streptophyta</taxon>
        <taxon>Embryophyta</taxon>
        <taxon>Tracheophyta</taxon>
        <taxon>Spermatophyta</taxon>
        <taxon>Magnoliopsida</taxon>
        <taxon>eudicotyledons</taxon>
        <taxon>Gunneridae</taxon>
        <taxon>Pentapetalae</taxon>
        <taxon>rosids</taxon>
        <taxon>fabids</taxon>
        <taxon>Cucurbitales</taxon>
        <taxon>Cucurbitaceae</taxon>
        <taxon>Cucurbiteae</taxon>
        <taxon>Cucurbita</taxon>
    </lineage>
</organism>
<accession>A0A6J1E649</accession>
<dbReference type="SMART" id="SM00380">
    <property type="entry name" value="AP2"/>
    <property type="match status" value="1"/>
</dbReference>
<dbReference type="GO" id="GO:0000976">
    <property type="term" value="F:transcription cis-regulatory region binding"/>
    <property type="evidence" value="ECO:0007669"/>
    <property type="project" value="UniProtKB-ARBA"/>
</dbReference>
<evidence type="ECO:0000256" key="8">
    <source>
        <dbReference type="ARBA" id="ARBA00024343"/>
    </source>
</evidence>
<name>A0A6J1E649_CUCMO</name>
<comment type="similarity">
    <text evidence="8">Belongs to the AP2/ERF transcription factor family. ERF subfamily.</text>
</comment>
<evidence type="ECO:0000313" key="10">
    <source>
        <dbReference type="Proteomes" id="UP000504609"/>
    </source>
</evidence>
<gene>
    <name evidence="11" type="primary">LOC111431140</name>
</gene>
<sequence length="343" mass="38537">MELVNLEEAAALENIKLHLLGELSPLPRNLTSDDSLCVTSSDRSVSSDASTTSNCPLTITDYFDSDDFFEFSSDFIREESSILSNDDFFGVEMKPNVIDLTTPKSEEFLEFETKPNVFEDLSLSSSSLYSNSSSEVESKTKLIGRVTNSNRKRSNLKISLPNKTTQWINFDAAEKKNPVVVQRSKDLEAEKKVHYRGVRQRPWGKFAAEIRDPNRRGSRVWLGTFETAIEAARAYDRAAFKLRGSKAILNFPLEAANSYYSEPIVAGKRRREEEVEEVVEAVPVKKEKTEEMNLPAADVSFLKDMPLTPSSWSMVWDGESKGLLNIPPLSPLSPFGFPQLMVV</sequence>
<dbReference type="FunFam" id="3.30.730.10:FF:000001">
    <property type="entry name" value="Ethylene-responsive transcription factor 2"/>
    <property type="match status" value="1"/>
</dbReference>
<dbReference type="InterPro" id="IPR001471">
    <property type="entry name" value="AP2/ERF_dom"/>
</dbReference>
<dbReference type="PANTHER" id="PTHR31190:SF499">
    <property type="entry name" value="ETHYLENE-RESPONSIVE TRANSCRIPTION FACTOR ERF105"/>
    <property type="match status" value="1"/>
</dbReference>
<dbReference type="InterPro" id="IPR016177">
    <property type="entry name" value="DNA-bd_dom_sf"/>
</dbReference>
<dbReference type="Gene3D" id="3.30.730.10">
    <property type="entry name" value="AP2/ERF domain"/>
    <property type="match status" value="1"/>
</dbReference>
<keyword evidence="2" id="KW-0936">Ethylene signaling pathway</keyword>
<evidence type="ECO:0000259" key="9">
    <source>
        <dbReference type="PROSITE" id="PS51032"/>
    </source>
</evidence>
<evidence type="ECO:0000256" key="5">
    <source>
        <dbReference type="ARBA" id="ARBA00023159"/>
    </source>
</evidence>
<dbReference type="KEGG" id="cmos:111431140"/>
<dbReference type="InterPro" id="IPR036955">
    <property type="entry name" value="AP2/ERF_dom_sf"/>
</dbReference>
<dbReference type="GeneID" id="111431140"/>
<evidence type="ECO:0000256" key="4">
    <source>
        <dbReference type="ARBA" id="ARBA00023125"/>
    </source>
</evidence>
<evidence type="ECO:0000313" key="11">
    <source>
        <dbReference type="RefSeq" id="XP_022923447.1"/>
    </source>
</evidence>
<evidence type="ECO:0000256" key="1">
    <source>
        <dbReference type="ARBA" id="ARBA00004123"/>
    </source>
</evidence>
<dbReference type="PANTHER" id="PTHR31190">
    <property type="entry name" value="DNA-BINDING DOMAIN"/>
    <property type="match status" value="1"/>
</dbReference>
<dbReference type="GO" id="GO:0005634">
    <property type="term" value="C:nucleus"/>
    <property type="evidence" value="ECO:0007669"/>
    <property type="project" value="UniProtKB-SubCell"/>
</dbReference>
<dbReference type="GO" id="GO:0006950">
    <property type="term" value="P:response to stress"/>
    <property type="evidence" value="ECO:0007669"/>
    <property type="project" value="UniProtKB-ARBA"/>
</dbReference>
<dbReference type="CDD" id="cd00018">
    <property type="entry name" value="AP2"/>
    <property type="match status" value="1"/>
</dbReference>
<dbReference type="GO" id="GO:0003700">
    <property type="term" value="F:DNA-binding transcription factor activity"/>
    <property type="evidence" value="ECO:0007669"/>
    <property type="project" value="InterPro"/>
</dbReference>
<dbReference type="SUPFAM" id="SSF54171">
    <property type="entry name" value="DNA-binding domain"/>
    <property type="match status" value="1"/>
</dbReference>
<keyword evidence="5" id="KW-0010">Activator</keyword>
<keyword evidence="10" id="KW-1185">Reference proteome</keyword>